<keyword evidence="1" id="KW-1133">Transmembrane helix</keyword>
<dbReference type="RefSeq" id="WP_145357655.1">
    <property type="nucleotide sequence ID" value="NZ_CP036265.1"/>
</dbReference>
<name>A0A517P5Z2_9PLAN</name>
<dbReference type="Proteomes" id="UP000318741">
    <property type="component" value="Chromosome"/>
</dbReference>
<keyword evidence="1" id="KW-0472">Membrane</keyword>
<evidence type="ECO:0000313" key="2">
    <source>
        <dbReference type="EMBL" id="QDT14798.1"/>
    </source>
</evidence>
<dbReference type="KEGG" id="acaf:CA12_08770"/>
<sequence length="212" mass="23778">MFWAAILPFQITCVLIVVGYTAFVIWAPKWKMKRGHAAATGLGLAVVGFIPLCLGVGTLLDPFRFGEFHYETAAKANDYHVRRSIPEAARDITIYQKAGGFEAQYSISRADLEEWIDAEWKYMASYLAIEREELDAPAPEPTPEELAGPGGEQWLKYQAEIRALSWSRFSDHGWPMPADAVEIQGAHARNGAGSTYYYSESEGRAYQRAGYW</sequence>
<feature type="transmembrane region" description="Helical" evidence="1">
    <location>
        <begin position="39"/>
        <end position="60"/>
    </location>
</feature>
<dbReference type="OrthoDB" id="284566at2"/>
<keyword evidence="1" id="KW-0812">Transmembrane</keyword>
<evidence type="ECO:0000256" key="1">
    <source>
        <dbReference type="SAM" id="Phobius"/>
    </source>
</evidence>
<keyword evidence="3" id="KW-1185">Reference proteome</keyword>
<feature type="transmembrane region" description="Helical" evidence="1">
    <location>
        <begin position="6"/>
        <end position="27"/>
    </location>
</feature>
<proteinExistence type="predicted"/>
<accession>A0A517P5Z2</accession>
<organism evidence="2 3">
    <name type="scientific">Alienimonas californiensis</name>
    <dbReference type="NCBI Taxonomy" id="2527989"/>
    <lineage>
        <taxon>Bacteria</taxon>
        <taxon>Pseudomonadati</taxon>
        <taxon>Planctomycetota</taxon>
        <taxon>Planctomycetia</taxon>
        <taxon>Planctomycetales</taxon>
        <taxon>Planctomycetaceae</taxon>
        <taxon>Alienimonas</taxon>
    </lineage>
</organism>
<protein>
    <submittedName>
        <fullName evidence="2">Uncharacterized protein</fullName>
    </submittedName>
</protein>
<evidence type="ECO:0000313" key="3">
    <source>
        <dbReference type="Proteomes" id="UP000318741"/>
    </source>
</evidence>
<gene>
    <name evidence="2" type="ORF">CA12_08770</name>
</gene>
<dbReference type="AlphaFoldDB" id="A0A517P5Z2"/>
<dbReference type="EMBL" id="CP036265">
    <property type="protein sequence ID" value="QDT14798.1"/>
    <property type="molecule type" value="Genomic_DNA"/>
</dbReference>
<reference evidence="2 3" key="1">
    <citation type="submission" date="2019-02" db="EMBL/GenBank/DDBJ databases">
        <title>Deep-cultivation of Planctomycetes and their phenomic and genomic characterization uncovers novel biology.</title>
        <authorList>
            <person name="Wiegand S."/>
            <person name="Jogler M."/>
            <person name="Boedeker C."/>
            <person name="Pinto D."/>
            <person name="Vollmers J."/>
            <person name="Rivas-Marin E."/>
            <person name="Kohn T."/>
            <person name="Peeters S.H."/>
            <person name="Heuer A."/>
            <person name="Rast P."/>
            <person name="Oberbeckmann S."/>
            <person name="Bunk B."/>
            <person name="Jeske O."/>
            <person name="Meyerdierks A."/>
            <person name="Storesund J.E."/>
            <person name="Kallscheuer N."/>
            <person name="Luecker S."/>
            <person name="Lage O.M."/>
            <person name="Pohl T."/>
            <person name="Merkel B.J."/>
            <person name="Hornburger P."/>
            <person name="Mueller R.-W."/>
            <person name="Bruemmer F."/>
            <person name="Labrenz M."/>
            <person name="Spormann A.M."/>
            <person name="Op den Camp H."/>
            <person name="Overmann J."/>
            <person name="Amann R."/>
            <person name="Jetten M.S.M."/>
            <person name="Mascher T."/>
            <person name="Medema M.H."/>
            <person name="Devos D.P."/>
            <person name="Kaster A.-K."/>
            <person name="Ovreas L."/>
            <person name="Rohde M."/>
            <person name="Galperin M.Y."/>
            <person name="Jogler C."/>
        </authorList>
    </citation>
    <scope>NUCLEOTIDE SEQUENCE [LARGE SCALE GENOMIC DNA]</scope>
    <source>
        <strain evidence="2 3">CA12</strain>
    </source>
</reference>